<keyword evidence="6" id="KW-1185">Reference proteome</keyword>
<dbReference type="InterPro" id="IPR036514">
    <property type="entry name" value="SGNH_hydro_sf"/>
</dbReference>
<feature type="compositionally biased region" description="Low complexity" evidence="2">
    <location>
        <begin position="1"/>
        <end position="34"/>
    </location>
</feature>
<keyword evidence="3" id="KW-1133">Transmembrane helix</keyword>
<evidence type="ECO:0000313" key="6">
    <source>
        <dbReference type="Proteomes" id="UP001165083"/>
    </source>
</evidence>
<keyword evidence="1" id="KW-0378">Hydrolase</keyword>
<evidence type="ECO:0000256" key="1">
    <source>
        <dbReference type="ARBA" id="ARBA00022801"/>
    </source>
</evidence>
<evidence type="ECO:0000313" key="5">
    <source>
        <dbReference type="EMBL" id="GMF64599.1"/>
    </source>
</evidence>
<evidence type="ECO:0000256" key="3">
    <source>
        <dbReference type="SAM" id="Phobius"/>
    </source>
</evidence>
<proteinExistence type="predicted"/>
<feature type="region of interest" description="Disordered" evidence="2">
    <location>
        <begin position="1"/>
        <end position="48"/>
    </location>
</feature>
<name>A0A9W6YD93_9STRA</name>
<dbReference type="InterPro" id="IPR013830">
    <property type="entry name" value="SGNH_hydro"/>
</dbReference>
<keyword evidence="3" id="KW-0812">Transmembrane</keyword>
<gene>
    <name evidence="5" type="ORF">Plil01_001738200</name>
</gene>
<evidence type="ECO:0000256" key="2">
    <source>
        <dbReference type="SAM" id="MobiDB-lite"/>
    </source>
</evidence>
<dbReference type="GO" id="GO:0016787">
    <property type="term" value="F:hydrolase activity"/>
    <property type="evidence" value="ECO:0007669"/>
    <property type="project" value="UniProtKB-KW"/>
</dbReference>
<dbReference type="InterPro" id="IPR045136">
    <property type="entry name" value="Iah1-like"/>
</dbReference>
<evidence type="ECO:0000259" key="4">
    <source>
        <dbReference type="Pfam" id="PF13472"/>
    </source>
</evidence>
<organism evidence="5 6">
    <name type="scientific">Phytophthora lilii</name>
    <dbReference type="NCBI Taxonomy" id="2077276"/>
    <lineage>
        <taxon>Eukaryota</taxon>
        <taxon>Sar</taxon>
        <taxon>Stramenopiles</taxon>
        <taxon>Oomycota</taxon>
        <taxon>Peronosporomycetes</taxon>
        <taxon>Peronosporales</taxon>
        <taxon>Peronosporaceae</taxon>
        <taxon>Phytophthora</taxon>
    </lineage>
</organism>
<accession>A0A9W6YD93</accession>
<dbReference type="Proteomes" id="UP001165083">
    <property type="component" value="Unassembled WGS sequence"/>
</dbReference>
<reference evidence="5" key="1">
    <citation type="submission" date="2023-04" db="EMBL/GenBank/DDBJ databases">
        <title>Phytophthora lilii NBRC 32176.</title>
        <authorList>
            <person name="Ichikawa N."/>
            <person name="Sato H."/>
            <person name="Tonouchi N."/>
        </authorList>
    </citation>
    <scope>NUCLEOTIDE SEQUENCE</scope>
    <source>
        <strain evidence="5">NBRC 32176</strain>
    </source>
</reference>
<sequence>MDASPASSTQTLSSQSPCSSRSSLSSLSTQSSQSLPPPPPQTPCSQPPPPHHISIIKLSLLALFTIGAFVAWYLGAWEMILVRTGIRPRSRAVLLLVGDSLTEKGKIPSSLGWITMLESDCRRSVDVVSRGLAGYNTRWYLKYAMPVIHDEITTGSYTPALVTIWLGANDAVLPNGSMAEQHVPIEAYQRNLAELVHTFQAIAPHSGLLLITPPHVDDTVQQTNAMNNEGAIKGVVSRSNAMTGKYAHACVDVANKLNIPVLDLYTFFNNMPVWERNDMLEDGLHFNATGNGVVYQEFREIIDAEFPAVSRMLNQWQIPRYEDWVEIDPWPPEDSTSLDFTSVRRRN</sequence>
<dbReference type="OrthoDB" id="671439at2759"/>
<dbReference type="FunFam" id="3.40.50.1110:FF:000002">
    <property type="entry name" value="isoamyl acetate-hydrolyzing esterase 1 homolog"/>
    <property type="match status" value="1"/>
</dbReference>
<dbReference type="PANTHER" id="PTHR14209">
    <property type="entry name" value="ISOAMYL ACETATE-HYDROLYZING ESTERASE 1"/>
    <property type="match status" value="1"/>
</dbReference>
<dbReference type="EMBL" id="BSXW01012420">
    <property type="protein sequence ID" value="GMF64599.1"/>
    <property type="molecule type" value="Genomic_DNA"/>
</dbReference>
<dbReference type="SUPFAM" id="SSF52266">
    <property type="entry name" value="SGNH hydrolase"/>
    <property type="match status" value="1"/>
</dbReference>
<dbReference type="Gene3D" id="3.40.50.1110">
    <property type="entry name" value="SGNH hydrolase"/>
    <property type="match status" value="1"/>
</dbReference>
<protein>
    <submittedName>
        <fullName evidence="5">Unnamed protein product</fullName>
    </submittedName>
</protein>
<dbReference type="Pfam" id="PF13472">
    <property type="entry name" value="Lipase_GDSL_2"/>
    <property type="match status" value="1"/>
</dbReference>
<feature type="compositionally biased region" description="Pro residues" evidence="2">
    <location>
        <begin position="35"/>
        <end position="48"/>
    </location>
</feature>
<feature type="transmembrane region" description="Helical" evidence="3">
    <location>
        <begin position="55"/>
        <end position="81"/>
    </location>
</feature>
<dbReference type="PANTHER" id="PTHR14209:SF19">
    <property type="entry name" value="ISOAMYL ACETATE-HYDROLYZING ESTERASE 1 HOMOLOG"/>
    <property type="match status" value="1"/>
</dbReference>
<keyword evidence="3" id="KW-0472">Membrane</keyword>
<comment type="caution">
    <text evidence="5">The sequence shown here is derived from an EMBL/GenBank/DDBJ whole genome shotgun (WGS) entry which is preliminary data.</text>
</comment>
<feature type="domain" description="SGNH hydrolase-type esterase" evidence="4">
    <location>
        <begin position="97"/>
        <end position="291"/>
    </location>
</feature>
<dbReference type="AlphaFoldDB" id="A0A9W6YD93"/>